<name>A0ABV3Y2C6_9ACTN</name>
<sequence length="67" mass="7457">MGVVGARRMAMVIRPALERPLEHSAQRALKRVRSDVKVAVREGIAVYRGTWNPGRVVEGEVQQVDGF</sequence>
<gene>
    <name evidence="1" type="ORF">AB6A68_07715</name>
</gene>
<keyword evidence="2" id="KW-1185">Reference proteome</keyword>
<dbReference type="Proteomes" id="UP001560267">
    <property type="component" value="Unassembled WGS sequence"/>
</dbReference>
<evidence type="ECO:0000313" key="2">
    <source>
        <dbReference type="Proteomes" id="UP001560267"/>
    </source>
</evidence>
<accession>A0ABV3Y2C6</accession>
<comment type="caution">
    <text evidence="1">The sequence shown here is derived from an EMBL/GenBank/DDBJ whole genome shotgun (WGS) entry which is preliminary data.</text>
</comment>
<organism evidence="1 2">
    <name type="scientific">Ferrimicrobium acidiphilum</name>
    <dbReference type="NCBI Taxonomy" id="121039"/>
    <lineage>
        <taxon>Bacteria</taxon>
        <taxon>Bacillati</taxon>
        <taxon>Actinomycetota</taxon>
        <taxon>Acidimicrobiia</taxon>
        <taxon>Acidimicrobiales</taxon>
        <taxon>Acidimicrobiaceae</taxon>
        <taxon>Ferrimicrobium</taxon>
    </lineage>
</organism>
<evidence type="ECO:0000313" key="1">
    <source>
        <dbReference type="EMBL" id="MEX6429724.1"/>
    </source>
</evidence>
<proteinExistence type="predicted"/>
<reference evidence="1 2" key="1">
    <citation type="submission" date="2024-07" db="EMBL/GenBank/DDBJ databases">
        <title>Draft Genome Sequence of Ferrimicrobium acidiphilum Strain YE2023, Isolated from a Pulp of Bioleach Reactor.</title>
        <authorList>
            <person name="Elkina Y.A."/>
            <person name="Bulaeva A.G."/>
            <person name="Beletsky A.V."/>
            <person name="Mardanov A.V."/>
        </authorList>
    </citation>
    <scope>NUCLEOTIDE SEQUENCE [LARGE SCALE GENOMIC DNA]</scope>
    <source>
        <strain evidence="1 2">YE2023</strain>
    </source>
</reference>
<protein>
    <submittedName>
        <fullName evidence="1">Uncharacterized protein</fullName>
    </submittedName>
</protein>
<dbReference type="EMBL" id="JBFSHR010000023">
    <property type="protein sequence ID" value="MEX6429724.1"/>
    <property type="molecule type" value="Genomic_DNA"/>
</dbReference>
<dbReference type="RefSeq" id="WP_298382438.1">
    <property type="nucleotide sequence ID" value="NZ_JBFSHR010000023.1"/>
</dbReference>